<feature type="domain" description="Aspartate dehydrogenase" evidence="7">
    <location>
        <begin position="167"/>
        <end position="252"/>
    </location>
</feature>
<evidence type="ECO:0000256" key="3">
    <source>
        <dbReference type="ARBA" id="ARBA00022857"/>
    </source>
</evidence>
<evidence type="ECO:0000256" key="5">
    <source>
        <dbReference type="ARBA" id="ARBA00023027"/>
    </source>
</evidence>
<comment type="catalytic activity">
    <reaction evidence="6">
        <text>L-aspartate + NADP(+) + H2O = oxaloacetate + NH4(+) + NADPH + H(+)</text>
        <dbReference type="Rhea" id="RHEA:11784"/>
        <dbReference type="ChEBI" id="CHEBI:15377"/>
        <dbReference type="ChEBI" id="CHEBI:15378"/>
        <dbReference type="ChEBI" id="CHEBI:16452"/>
        <dbReference type="ChEBI" id="CHEBI:28938"/>
        <dbReference type="ChEBI" id="CHEBI:29991"/>
        <dbReference type="ChEBI" id="CHEBI:57783"/>
        <dbReference type="ChEBI" id="CHEBI:58349"/>
        <dbReference type="EC" id="1.4.1.21"/>
    </reaction>
</comment>
<dbReference type="OrthoDB" id="8456681at2"/>
<dbReference type="Proteomes" id="UP000294562">
    <property type="component" value="Unassembled WGS sequence"/>
</dbReference>
<dbReference type="GO" id="GO:0051287">
    <property type="term" value="F:NAD binding"/>
    <property type="evidence" value="ECO:0007669"/>
    <property type="project" value="UniProtKB-UniRule"/>
</dbReference>
<evidence type="ECO:0000256" key="6">
    <source>
        <dbReference type="HAMAP-Rule" id="MF_01265"/>
    </source>
</evidence>
<dbReference type="AlphaFoldDB" id="A0A4R6B250"/>
<dbReference type="Gene3D" id="3.40.50.720">
    <property type="entry name" value="NAD(P)-binding Rossmann-like Domain"/>
    <property type="match status" value="1"/>
</dbReference>
<feature type="binding site" evidence="6">
    <location>
        <position position="187"/>
    </location>
    <ligand>
        <name>NAD(+)</name>
        <dbReference type="ChEBI" id="CHEBI:57540"/>
    </ligand>
</feature>
<comment type="catalytic activity">
    <reaction evidence="6">
        <text>L-aspartate + NAD(+) + H2O = oxaloacetate + NH4(+) + NADH + H(+)</text>
        <dbReference type="Rhea" id="RHEA:11788"/>
        <dbReference type="ChEBI" id="CHEBI:15377"/>
        <dbReference type="ChEBI" id="CHEBI:15378"/>
        <dbReference type="ChEBI" id="CHEBI:16452"/>
        <dbReference type="ChEBI" id="CHEBI:28938"/>
        <dbReference type="ChEBI" id="CHEBI:29991"/>
        <dbReference type="ChEBI" id="CHEBI:57540"/>
        <dbReference type="ChEBI" id="CHEBI:57945"/>
        <dbReference type="EC" id="1.4.1.21"/>
    </reaction>
</comment>
<dbReference type="GO" id="GO:0033735">
    <property type="term" value="F:aspartate dehydrogenase [NAD(P)+] activity"/>
    <property type="evidence" value="ECO:0007669"/>
    <property type="project" value="UniProtKB-EC"/>
</dbReference>
<keyword evidence="2 6" id="KW-0662">Pyridine nucleotide biosynthesis</keyword>
<evidence type="ECO:0000313" key="9">
    <source>
        <dbReference type="EMBL" id="TDL90787.1"/>
    </source>
</evidence>
<reference evidence="9 10" key="1">
    <citation type="submission" date="2019-03" db="EMBL/GenBank/DDBJ databases">
        <title>Rhodobacteraceae bacterium SM1902, a new member of the family Rhodobacteraceae isolated from Yantai.</title>
        <authorList>
            <person name="Sun Y."/>
        </authorList>
    </citation>
    <scope>NUCLEOTIDE SEQUENCE [LARGE SCALE GENOMIC DNA]</scope>
    <source>
        <strain evidence="9 10">SM1902</strain>
    </source>
</reference>
<dbReference type="UniPathway" id="UPA00253">
    <property type="reaction ID" value="UER00456"/>
</dbReference>
<dbReference type="GO" id="GO:0050661">
    <property type="term" value="F:NADP binding"/>
    <property type="evidence" value="ECO:0007669"/>
    <property type="project" value="UniProtKB-UniRule"/>
</dbReference>
<gene>
    <name evidence="6" type="primary">nadX</name>
    <name evidence="9" type="ORF">E2L05_03215</name>
</gene>
<organism evidence="9 10">
    <name type="scientific">Meridianimarinicoccus aquatilis</name>
    <dbReference type="NCBI Taxonomy" id="2552766"/>
    <lineage>
        <taxon>Bacteria</taxon>
        <taxon>Pseudomonadati</taxon>
        <taxon>Pseudomonadota</taxon>
        <taxon>Alphaproteobacteria</taxon>
        <taxon>Rhodobacterales</taxon>
        <taxon>Paracoccaceae</taxon>
        <taxon>Meridianimarinicoccus</taxon>
    </lineage>
</organism>
<sequence length="264" mass="27252">MHIALIGSGAISGFVQNGLRGGNVKLGAFVVRPGRVADMRRRTPPQVDVVSSVDELSSHIGHVVDCAGHAALAEHGPTALRAGKCLTTVSLGALANPDVYADLRNAALDGGSRLYLASGAIGALDALRAARRGQLRRVTYTGRKPLAGWRGSPAEEVIDFGNPPATAVTHFSGTARDAALRYPKNANVAAAVALSGLGFDRTEVQLVADPDATSNIHEIHAQGDFGTLEFRVSGAGLPDNPRTSALAALSVLAAIVDGQEPIAF</sequence>
<comment type="similarity">
    <text evidence="1 6">Belongs to the L-aspartate dehydrogenase family.</text>
</comment>
<accession>A0A4R6B250</accession>
<keyword evidence="5 6" id="KW-0520">NAD</keyword>
<dbReference type="Gene3D" id="3.30.360.10">
    <property type="entry name" value="Dihydrodipicolinate Reductase, domain 2"/>
    <property type="match status" value="1"/>
</dbReference>
<dbReference type="PANTHER" id="PTHR31873:SF6">
    <property type="entry name" value="ASPARTATE DEHYDROGENASE DOMAIN-CONTAINING PROTEIN"/>
    <property type="match status" value="1"/>
</dbReference>
<dbReference type="GO" id="GO:0009435">
    <property type="term" value="P:NAD+ biosynthetic process"/>
    <property type="evidence" value="ECO:0007669"/>
    <property type="project" value="UniProtKB-UniRule"/>
</dbReference>
<dbReference type="Pfam" id="PF01958">
    <property type="entry name" value="Asp_DH_C"/>
    <property type="match status" value="1"/>
</dbReference>
<keyword evidence="10" id="KW-1185">Reference proteome</keyword>
<dbReference type="PIRSF" id="PIRSF005227">
    <property type="entry name" value="Asp_dh_NAD_syn"/>
    <property type="match status" value="1"/>
</dbReference>
<dbReference type="InterPro" id="IPR011182">
    <property type="entry name" value="L-Asp_DH"/>
</dbReference>
<evidence type="ECO:0000259" key="7">
    <source>
        <dbReference type="Pfam" id="PF01958"/>
    </source>
</evidence>
<dbReference type="PANTHER" id="PTHR31873">
    <property type="entry name" value="L-ASPARTATE DEHYDROGENASE-RELATED"/>
    <property type="match status" value="1"/>
</dbReference>
<evidence type="ECO:0000256" key="1">
    <source>
        <dbReference type="ARBA" id="ARBA00008331"/>
    </source>
</evidence>
<feature type="binding site" evidence="6">
    <location>
        <position position="120"/>
    </location>
    <ligand>
        <name>NAD(+)</name>
        <dbReference type="ChEBI" id="CHEBI:57540"/>
    </ligand>
</feature>
<evidence type="ECO:0000259" key="8">
    <source>
        <dbReference type="Pfam" id="PF03447"/>
    </source>
</evidence>
<dbReference type="InterPro" id="IPR020626">
    <property type="entry name" value="Asp_DH_prok"/>
</dbReference>
<dbReference type="HAMAP" id="MF_01265">
    <property type="entry name" value="NadX"/>
    <property type="match status" value="1"/>
</dbReference>
<dbReference type="EC" id="1.4.1.21" evidence="6"/>
<proteinExistence type="inferred from homology"/>
<dbReference type="InterPro" id="IPR036291">
    <property type="entry name" value="NAD(P)-bd_dom_sf"/>
</dbReference>
<dbReference type="GO" id="GO:0016639">
    <property type="term" value="F:oxidoreductase activity, acting on the CH-NH2 group of donors, NAD or NADP as acceptor"/>
    <property type="evidence" value="ECO:0007669"/>
    <property type="project" value="UniProtKB-UniRule"/>
</dbReference>
<evidence type="ECO:0000313" key="10">
    <source>
        <dbReference type="Proteomes" id="UP000294562"/>
    </source>
</evidence>
<dbReference type="RefSeq" id="WP_133341459.1">
    <property type="nucleotide sequence ID" value="NZ_SMZO01000005.1"/>
</dbReference>
<dbReference type="Pfam" id="PF03447">
    <property type="entry name" value="NAD_binding_3"/>
    <property type="match status" value="1"/>
</dbReference>
<feature type="active site" evidence="6">
    <location>
        <position position="217"/>
    </location>
</feature>
<evidence type="ECO:0000256" key="2">
    <source>
        <dbReference type="ARBA" id="ARBA00022642"/>
    </source>
</evidence>
<comment type="function">
    <text evidence="6">Specifically catalyzes the NAD or NADP-dependent dehydrogenation of L-aspartate to iminoaspartate.</text>
</comment>
<comment type="pathway">
    <text evidence="6">Cofactor biosynthesis; NAD(+) biosynthesis; iminoaspartate from L-aspartate (dehydrogenase route): step 1/1.</text>
</comment>
<dbReference type="InterPro" id="IPR005106">
    <property type="entry name" value="Asp/hSer_DH_NAD-bd"/>
</dbReference>
<keyword evidence="3 6" id="KW-0521">NADP</keyword>
<dbReference type="SUPFAM" id="SSF51735">
    <property type="entry name" value="NAD(P)-binding Rossmann-fold domains"/>
    <property type="match status" value="1"/>
</dbReference>
<evidence type="ECO:0000256" key="4">
    <source>
        <dbReference type="ARBA" id="ARBA00023002"/>
    </source>
</evidence>
<protein>
    <recommendedName>
        <fullName evidence="6">L-aspartate dehydrogenase</fullName>
        <ecNumber evidence="6">1.4.1.21</ecNumber>
    </recommendedName>
</protein>
<name>A0A4R6B250_9RHOB</name>
<dbReference type="SUPFAM" id="SSF55347">
    <property type="entry name" value="Glyceraldehyde-3-phosphate dehydrogenase-like, C-terminal domain"/>
    <property type="match status" value="1"/>
</dbReference>
<keyword evidence="4 6" id="KW-0560">Oxidoreductase</keyword>
<comment type="miscellaneous">
    <text evidence="6">The iminoaspartate product is unstable in aqueous solution and can decompose to oxaloacetate and ammonia.</text>
</comment>
<dbReference type="InterPro" id="IPR002811">
    <property type="entry name" value="Asp_DH"/>
</dbReference>
<feature type="domain" description="Aspartate/homoserine dehydrogenase NAD-binding" evidence="8">
    <location>
        <begin position="7"/>
        <end position="116"/>
    </location>
</feature>
<dbReference type="NCBIfam" id="NF009828">
    <property type="entry name" value="PRK13303.1-3"/>
    <property type="match status" value="1"/>
</dbReference>
<comment type="caution">
    <text evidence="9">The sequence shown here is derived from an EMBL/GenBank/DDBJ whole genome shotgun (WGS) entry which is preliminary data.</text>
</comment>
<dbReference type="EMBL" id="SMZO01000005">
    <property type="protein sequence ID" value="TDL90787.1"/>
    <property type="molecule type" value="Genomic_DNA"/>
</dbReference>